<evidence type="ECO:0000313" key="3">
    <source>
        <dbReference type="Proteomes" id="UP000688947"/>
    </source>
</evidence>
<protein>
    <submittedName>
        <fullName evidence="2">Uncharacterized protein</fullName>
    </submittedName>
</protein>
<dbReference type="OrthoDB" id="10602644at2759"/>
<name>A0A8T1TVF0_9STRA</name>
<comment type="caution">
    <text evidence="2">The sequence shown here is derived from an EMBL/GenBank/DDBJ whole genome shotgun (WGS) entry which is preliminary data.</text>
</comment>
<proteinExistence type="predicted"/>
<reference evidence="2" key="1">
    <citation type="submission" date="2021-01" db="EMBL/GenBank/DDBJ databases">
        <title>Phytophthora aleatoria, a newly-described species from Pinus radiata is distinct from Phytophthora cactorum isolates based on comparative genomics.</title>
        <authorList>
            <person name="Mcdougal R."/>
            <person name="Panda P."/>
            <person name="Williams N."/>
            <person name="Studholme D.J."/>
        </authorList>
    </citation>
    <scope>NUCLEOTIDE SEQUENCE</scope>
    <source>
        <strain evidence="2">NZFS 3830</strain>
    </source>
</reference>
<accession>A0A8T1TVF0</accession>
<evidence type="ECO:0000313" key="2">
    <source>
        <dbReference type="EMBL" id="KAG6949455.1"/>
    </source>
</evidence>
<gene>
    <name evidence="2" type="ORF">JG687_00014850</name>
</gene>
<dbReference type="EMBL" id="JAENGZ010001249">
    <property type="protein sequence ID" value="KAG6949455.1"/>
    <property type="molecule type" value="Genomic_DNA"/>
</dbReference>
<dbReference type="AlphaFoldDB" id="A0A8T1TVF0"/>
<organism evidence="2 3">
    <name type="scientific">Phytophthora cactorum</name>
    <dbReference type="NCBI Taxonomy" id="29920"/>
    <lineage>
        <taxon>Eukaryota</taxon>
        <taxon>Sar</taxon>
        <taxon>Stramenopiles</taxon>
        <taxon>Oomycota</taxon>
        <taxon>Peronosporomycetes</taxon>
        <taxon>Peronosporales</taxon>
        <taxon>Peronosporaceae</taxon>
        <taxon>Phytophthora</taxon>
    </lineage>
</organism>
<sequence length="228" mass="25656">MASCMHSDSRSLTIPSLRARTRVSQRTCFAIDPLQSSRASRNARKVVRALTKYYGSVPQKKRRKREDSLEAVEAKDTEARLARREETKKAECRWPAATTSAEKTPGKTVDGPFLQICGSCGELLKSKQAVLKRYDPRGALYAPLCNETGECEIIFEAVVMDQEGNGSFCHCRMMKLKCLRFVKIKPTSVAKNASVAPWVHRMLLSVLTMIILEMKTITQKHQTQFPTT</sequence>
<evidence type="ECO:0000256" key="1">
    <source>
        <dbReference type="SAM" id="MobiDB-lite"/>
    </source>
</evidence>
<feature type="compositionally biased region" description="Basic and acidic residues" evidence="1">
    <location>
        <begin position="82"/>
        <end position="92"/>
    </location>
</feature>
<dbReference type="Proteomes" id="UP000688947">
    <property type="component" value="Unassembled WGS sequence"/>
</dbReference>
<feature type="region of interest" description="Disordered" evidence="1">
    <location>
        <begin position="82"/>
        <end position="105"/>
    </location>
</feature>